<dbReference type="Pfam" id="PF00787">
    <property type="entry name" value="PX"/>
    <property type="match status" value="1"/>
</dbReference>
<organism evidence="3 4">
    <name type="scientific">Aphanomyces stellatus</name>
    <dbReference type="NCBI Taxonomy" id="120398"/>
    <lineage>
        <taxon>Eukaryota</taxon>
        <taxon>Sar</taxon>
        <taxon>Stramenopiles</taxon>
        <taxon>Oomycota</taxon>
        <taxon>Saprolegniomycetes</taxon>
        <taxon>Saprolegniales</taxon>
        <taxon>Verrucalvaceae</taxon>
        <taxon>Aphanomyces</taxon>
    </lineage>
</organism>
<keyword evidence="4" id="KW-1185">Reference proteome</keyword>
<dbReference type="SMART" id="SM00312">
    <property type="entry name" value="PX"/>
    <property type="match status" value="1"/>
</dbReference>
<sequence length="223" mass="25406">MDDHLELYLLANRTVVDDSHGKKEKYTVYTIYIKNLSTSQKYSVQRRYSDFYELRTQLLAVVAGHCGICHHLCTVLKSYPFPGRTPLSWSLSVVQERIDGLGLFLKDILRDLLALGAYRSCPHTDASLRQIVLRRFLEVDEVQLAKRVPKPVVLSDEAARFAARTRSFQRTTPTPDDTPKRRVVDADTCPSCLSKWTDCYCQDDEMFSGQQRIEYAAAAAAHV</sequence>
<evidence type="ECO:0000313" key="4">
    <source>
        <dbReference type="Proteomes" id="UP000332933"/>
    </source>
</evidence>
<accession>A0A485L6K2</accession>
<evidence type="ECO:0000313" key="2">
    <source>
        <dbReference type="EMBL" id="KAF0692575.1"/>
    </source>
</evidence>
<evidence type="ECO:0000259" key="1">
    <source>
        <dbReference type="PROSITE" id="PS50195"/>
    </source>
</evidence>
<dbReference type="InterPro" id="IPR001683">
    <property type="entry name" value="PX_dom"/>
</dbReference>
<protein>
    <submittedName>
        <fullName evidence="3">Aste57867_16387 protein</fullName>
    </submittedName>
</protein>
<dbReference type="PROSITE" id="PS50195">
    <property type="entry name" value="PX"/>
    <property type="match status" value="1"/>
</dbReference>
<name>A0A485L6K2_9STRA</name>
<dbReference type="EMBL" id="VJMH01005869">
    <property type="protein sequence ID" value="KAF0692575.1"/>
    <property type="molecule type" value="Genomic_DNA"/>
</dbReference>
<dbReference type="AlphaFoldDB" id="A0A485L6K2"/>
<evidence type="ECO:0000313" key="3">
    <source>
        <dbReference type="EMBL" id="VFT93163.1"/>
    </source>
</evidence>
<dbReference type="EMBL" id="CAADRA010005890">
    <property type="protein sequence ID" value="VFT93163.1"/>
    <property type="molecule type" value="Genomic_DNA"/>
</dbReference>
<dbReference type="OrthoDB" id="10254720at2759"/>
<dbReference type="Gene3D" id="3.30.1520.10">
    <property type="entry name" value="Phox-like domain"/>
    <property type="match status" value="1"/>
</dbReference>
<dbReference type="InterPro" id="IPR036871">
    <property type="entry name" value="PX_dom_sf"/>
</dbReference>
<reference evidence="2" key="2">
    <citation type="submission" date="2019-06" db="EMBL/GenBank/DDBJ databases">
        <title>Genomics analysis of Aphanomyces spp. identifies a new class of oomycete effector associated with host adaptation.</title>
        <authorList>
            <person name="Gaulin E."/>
        </authorList>
    </citation>
    <scope>NUCLEOTIDE SEQUENCE</scope>
    <source>
        <strain evidence="2">CBS 578.67</strain>
    </source>
</reference>
<dbReference type="GO" id="GO:0035091">
    <property type="term" value="F:phosphatidylinositol binding"/>
    <property type="evidence" value="ECO:0007669"/>
    <property type="project" value="InterPro"/>
</dbReference>
<dbReference type="Proteomes" id="UP000332933">
    <property type="component" value="Unassembled WGS sequence"/>
</dbReference>
<proteinExistence type="predicted"/>
<gene>
    <name evidence="3" type="primary">Aste57867_16387</name>
    <name evidence="2" type="ORF">As57867_016330</name>
    <name evidence="3" type="ORF">ASTE57867_16387</name>
</gene>
<reference evidence="3 4" key="1">
    <citation type="submission" date="2019-03" db="EMBL/GenBank/DDBJ databases">
        <authorList>
            <person name="Gaulin E."/>
            <person name="Dumas B."/>
        </authorList>
    </citation>
    <scope>NUCLEOTIDE SEQUENCE [LARGE SCALE GENOMIC DNA]</scope>
    <source>
        <strain evidence="3">CBS 568.67</strain>
    </source>
</reference>
<dbReference type="SUPFAM" id="SSF64268">
    <property type="entry name" value="PX domain"/>
    <property type="match status" value="1"/>
</dbReference>
<dbReference type="CDD" id="cd06093">
    <property type="entry name" value="PX_domain"/>
    <property type="match status" value="1"/>
</dbReference>
<feature type="domain" description="PX" evidence="1">
    <location>
        <begin position="7"/>
        <end position="143"/>
    </location>
</feature>